<feature type="compositionally biased region" description="Low complexity" evidence="2">
    <location>
        <begin position="1040"/>
        <end position="1062"/>
    </location>
</feature>
<feature type="region of interest" description="Disordered" evidence="2">
    <location>
        <begin position="212"/>
        <end position="235"/>
    </location>
</feature>
<feature type="compositionally biased region" description="Gly residues" evidence="2">
    <location>
        <begin position="988"/>
        <end position="997"/>
    </location>
</feature>
<dbReference type="InterPro" id="IPR058055">
    <property type="entry name" value="PA-PLA1"/>
</dbReference>
<dbReference type="EMBL" id="VCGU01000008">
    <property type="protein sequence ID" value="TRY71739.1"/>
    <property type="molecule type" value="Genomic_DNA"/>
</dbReference>
<name>A0A553P229_TIGCA</name>
<feature type="compositionally biased region" description="Polar residues" evidence="2">
    <location>
        <begin position="832"/>
        <end position="860"/>
    </location>
</feature>
<feature type="compositionally biased region" description="Low complexity" evidence="2">
    <location>
        <begin position="865"/>
        <end position="878"/>
    </location>
</feature>
<dbReference type="Proteomes" id="UP000318571">
    <property type="component" value="Chromosome 7"/>
</dbReference>
<feature type="compositionally biased region" description="Low complexity" evidence="2">
    <location>
        <begin position="802"/>
        <end position="822"/>
    </location>
</feature>
<feature type="region of interest" description="Disordered" evidence="2">
    <location>
        <begin position="66"/>
        <end position="88"/>
    </location>
</feature>
<proteinExistence type="inferred from homology"/>
<evidence type="ECO:0000256" key="1">
    <source>
        <dbReference type="ARBA" id="ARBA00038464"/>
    </source>
</evidence>
<dbReference type="InterPro" id="IPR004177">
    <property type="entry name" value="DDHD_dom"/>
</dbReference>
<feature type="compositionally biased region" description="Low complexity" evidence="2">
    <location>
        <begin position="947"/>
        <end position="960"/>
    </location>
</feature>
<feature type="compositionally biased region" description="Low complexity" evidence="2">
    <location>
        <begin position="214"/>
        <end position="231"/>
    </location>
</feature>
<dbReference type="PANTHER" id="PTHR23509:SF48">
    <property type="entry name" value="INTRACELLULAR PHOSPHOLIPASE A1"/>
    <property type="match status" value="1"/>
</dbReference>
<dbReference type="GO" id="GO:0046872">
    <property type="term" value="F:metal ion binding"/>
    <property type="evidence" value="ECO:0007669"/>
    <property type="project" value="InterPro"/>
</dbReference>
<keyword evidence="5" id="KW-1185">Reference proteome</keyword>
<feature type="compositionally biased region" description="Polar residues" evidence="2">
    <location>
        <begin position="1025"/>
        <end position="1037"/>
    </location>
</feature>
<comment type="similarity">
    <text evidence="1">Belongs to the PA-PLA1 family.</text>
</comment>
<dbReference type="GO" id="GO:0004620">
    <property type="term" value="F:phospholipase activity"/>
    <property type="evidence" value="ECO:0007669"/>
    <property type="project" value="TreeGrafter"/>
</dbReference>
<dbReference type="PROSITE" id="PS51043">
    <property type="entry name" value="DDHD"/>
    <property type="match status" value="1"/>
</dbReference>
<dbReference type="STRING" id="6832.A0A553P229"/>
<evidence type="ECO:0000256" key="2">
    <source>
        <dbReference type="SAM" id="MobiDB-lite"/>
    </source>
</evidence>
<sequence>MDFPIGGDLVNPLASQFGHLSLQDKAFLDAFNRQEQQELHGVPRPAPVDPTSLLGQLEQVTQISRLQRQGSVQSNSSGDQGPVAQPRHHEVVAELASEEIRWFFKREVDKDWAPFMGYDSLRIELRYRHIWQTKWSEVDRRTNTIDMRSRAAQPGPRGRRARSLNRVHYDRSQSALGNGYEDEDYLDDAASERVGNAGVSFSDDYPSGHNYYASSPSARQGGSGSSGYSSRGRFRSHKQYRSADNFMEDDRDMHIVVRGGVYEVDLAEWKCHSLYWPGEAFDIMRGTWFYETTWQPVQCEYADRIEQEHLQRFLGHKMADYVWDTSTSQRLEKQVHHTTSFPEFHVDWMSPEEVYLHRENTSSQIYRGISASLGFKKPTGYRLFRGYKELCQHQDRLPDITHIVFVVHGVGQVVDDTTIIRNTNIMRDNVNSIQNKHFAKQVKDTGQRIEFFPVEWRSSLRLDEGMVKHITPQRIMGLRNLLNSSAMDIMYYTSPLYRMEIWQTLQEELNRLYEMFVQRNPYFEANGGKVSIVAHSLGCVVTYDILTGWTQDVEHSWYNLQTRGGGVQDLKRSRRFRPPSAGPGSTGAQAQSGLLFRIENFFCLGSPLSVFLSLRWRDPSNQEYHDHILPRSLCKYLYNVYHPCDPVAYRVEPIFMKFYGKVEPIHLYNVMDPNKVCYSDLPLQPLQNARKEGDNATDPSSMLPVNIANGSINVSMGKLLPTQAASLPKMPSMSPSLSLPKMPSVPGVPGLSGTTTGSTTLHSSTLNNTSMGGAVNQVGQAASGMFSGVMGMVKDAASVVTPGSSTSSFPPTTRSYTTTTSTARPGMPPILPTTTRGVAQTTTSSTSGFNFRTGLSSVMSPSPPTNNNAAGTSSNSSPSPAPSYTQEMKLPDGQRLAYRMDYVLKETGNTYIAAVTSHTSYWSNPDVAYFILCKIFPELEYCNPNQSSGLPSNASSSLGSHPMGLGSHAASHHMASTSSLPNQVSASLGGGLGGGVPPMGASTHQMASQAAASSSMGMKGVPTGVQHQHLQASSQLAHHQVPPYYSVSHSSHPSSTPPSSQSHGYHHR</sequence>
<dbReference type="SMART" id="SM01127">
    <property type="entry name" value="DDHD"/>
    <property type="match status" value="1"/>
</dbReference>
<feature type="compositionally biased region" description="Polar residues" evidence="2">
    <location>
        <begin position="66"/>
        <end position="79"/>
    </location>
</feature>
<organism evidence="4 5">
    <name type="scientific">Tigriopus californicus</name>
    <name type="common">Marine copepod</name>
    <dbReference type="NCBI Taxonomy" id="6832"/>
    <lineage>
        <taxon>Eukaryota</taxon>
        <taxon>Metazoa</taxon>
        <taxon>Ecdysozoa</taxon>
        <taxon>Arthropoda</taxon>
        <taxon>Crustacea</taxon>
        <taxon>Multicrustacea</taxon>
        <taxon>Hexanauplia</taxon>
        <taxon>Copepoda</taxon>
        <taxon>Harpacticoida</taxon>
        <taxon>Harpacticidae</taxon>
        <taxon>Tigriopus</taxon>
    </lineage>
</organism>
<feature type="region of interest" description="Disordered" evidence="2">
    <location>
        <begin position="802"/>
        <end position="890"/>
    </location>
</feature>
<dbReference type="Pfam" id="PF02862">
    <property type="entry name" value="DDHD"/>
    <property type="match status" value="1"/>
</dbReference>
<evidence type="ECO:0000313" key="4">
    <source>
        <dbReference type="EMBL" id="TRY71739.1"/>
    </source>
</evidence>
<feature type="compositionally biased region" description="Low complexity" evidence="2">
    <location>
        <begin position="967"/>
        <end position="979"/>
    </location>
</feature>
<evidence type="ECO:0000259" key="3">
    <source>
        <dbReference type="PROSITE" id="PS51043"/>
    </source>
</evidence>
<dbReference type="GO" id="GO:0005737">
    <property type="term" value="C:cytoplasm"/>
    <property type="evidence" value="ECO:0007669"/>
    <property type="project" value="TreeGrafter"/>
</dbReference>
<dbReference type="PANTHER" id="PTHR23509">
    <property type="entry name" value="PA-PL1 PHOSPHOLIPASE FAMILY"/>
    <property type="match status" value="1"/>
</dbReference>
<dbReference type="OMA" id="RVEPIFM"/>
<protein>
    <recommendedName>
        <fullName evidence="3">DDHD domain-containing protein</fullName>
    </recommendedName>
</protein>
<feature type="compositionally biased region" description="Low complexity" evidence="2">
    <location>
        <begin position="1005"/>
        <end position="1016"/>
    </location>
</feature>
<feature type="domain" description="DDHD" evidence="3">
    <location>
        <begin position="594"/>
        <end position="937"/>
    </location>
</feature>
<reference evidence="4 5" key="1">
    <citation type="journal article" date="2018" name="Nat. Ecol. Evol.">
        <title>Genomic signatures of mitonuclear coevolution across populations of Tigriopus californicus.</title>
        <authorList>
            <person name="Barreto F.S."/>
            <person name="Watson E.T."/>
            <person name="Lima T.G."/>
            <person name="Willett C.S."/>
            <person name="Edmands S."/>
            <person name="Li W."/>
            <person name="Burton R.S."/>
        </authorList>
    </citation>
    <scope>NUCLEOTIDE SEQUENCE [LARGE SCALE GENOMIC DNA]</scope>
    <source>
        <strain evidence="4 5">San Diego</strain>
    </source>
</reference>
<comment type="caution">
    <text evidence="4">The sequence shown here is derived from an EMBL/GenBank/DDBJ whole genome shotgun (WGS) entry which is preliminary data.</text>
</comment>
<dbReference type="AlphaFoldDB" id="A0A553P229"/>
<evidence type="ECO:0000313" key="5">
    <source>
        <dbReference type="Proteomes" id="UP000318571"/>
    </source>
</evidence>
<feature type="region of interest" description="Disordered" evidence="2">
    <location>
        <begin position="946"/>
        <end position="1068"/>
    </location>
</feature>
<accession>A0A553P229</accession>
<feature type="region of interest" description="Disordered" evidence="2">
    <location>
        <begin position="149"/>
        <end position="181"/>
    </location>
</feature>
<gene>
    <name evidence="4" type="ORF">TCAL_08151</name>
</gene>